<dbReference type="EMBL" id="CACVBM020001112">
    <property type="protein sequence ID" value="CAA7031799.1"/>
    <property type="molecule type" value="Genomic_DNA"/>
</dbReference>
<evidence type="ECO:0000313" key="1">
    <source>
        <dbReference type="EMBL" id="CAA7031799.1"/>
    </source>
</evidence>
<evidence type="ECO:0000313" key="2">
    <source>
        <dbReference type="Proteomes" id="UP000467841"/>
    </source>
</evidence>
<accession>A0A6D2J370</accession>
<organism evidence="1 2">
    <name type="scientific">Microthlaspi erraticum</name>
    <dbReference type="NCBI Taxonomy" id="1685480"/>
    <lineage>
        <taxon>Eukaryota</taxon>
        <taxon>Viridiplantae</taxon>
        <taxon>Streptophyta</taxon>
        <taxon>Embryophyta</taxon>
        <taxon>Tracheophyta</taxon>
        <taxon>Spermatophyta</taxon>
        <taxon>Magnoliopsida</taxon>
        <taxon>eudicotyledons</taxon>
        <taxon>Gunneridae</taxon>
        <taxon>Pentapetalae</taxon>
        <taxon>rosids</taxon>
        <taxon>malvids</taxon>
        <taxon>Brassicales</taxon>
        <taxon>Brassicaceae</taxon>
        <taxon>Coluteocarpeae</taxon>
        <taxon>Microthlaspi</taxon>
    </lineage>
</organism>
<dbReference type="Proteomes" id="UP000467841">
    <property type="component" value="Unassembled WGS sequence"/>
</dbReference>
<protein>
    <recommendedName>
        <fullName evidence="3">Reverse transcriptase Ty1/copia-type domain-containing protein</fullName>
    </recommendedName>
</protein>
<dbReference type="PANTHER" id="PTHR11439:SF491">
    <property type="entry name" value="INTEGRASE CATALYTIC DOMAIN-CONTAINING PROTEIN"/>
    <property type="match status" value="1"/>
</dbReference>
<proteinExistence type="predicted"/>
<sequence length="465" mass="52283">MDNVPYASAVGSLMYAMIGSRPDLAYAVGVISRFMSSPSRDHWTAVKWVLRYLRGASKAKLTFTKNERFRVEGFCDSDYATDLDRRRSVTGFIFKVWGNTVSWRSNLQSVVALSTTEAEYMALTSATKEAIWLKGICEELGFDAGAVMIHCDSQSALALAKNAVHHERTKHIATKFHFIRDIVADGIIKLYKIHTSRNPADFLTKALPGPKFELCRDLGFLVQKRFSARRGKDLSSGFQSFTWGFLLSSYGAVDLFHGKLLRRIEEVEKLRSFLHVTGSRQARGIGQCLVRRLINLKKILAETVVGTVKRKPELIGSSPIGAVVFTIAERQREAARAQDGTQPQLKLTRQQSQRLLLLLRYKPATRNGEGVTRVSYREIEREARALQGRERVTHIEIISGAIELLISCNMYGGFRLIVFSVHAQLVNGFICEDSDPIDDVLVLMQEPVLTGSFPPCLCYWFKAHD</sequence>
<dbReference type="AlphaFoldDB" id="A0A6D2J370"/>
<dbReference type="PANTHER" id="PTHR11439">
    <property type="entry name" value="GAG-POL-RELATED RETROTRANSPOSON"/>
    <property type="match status" value="1"/>
</dbReference>
<name>A0A6D2J370_9BRAS</name>
<dbReference type="OrthoDB" id="418237at2759"/>
<keyword evidence="2" id="KW-1185">Reference proteome</keyword>
<dbReference type="CDD" id="cd09272">
    <property type="entry name" value="RNase_HI_RT_Ty1"/>
    <property type="match status" value="1"/>
</dbReference>
<evidence type="ECO:0008006" key="3">
    <source>
        <dbReference type="Google" id="ProtNLM"/>
    </source>
</evidence>
<comment type="caution">
    <text evidence="1">The sequence shown here is derived from an EMBL/GenBank/DDBJ whole genome shotgun (WGS) entry which is preliminary data.</text>
</comment>
<reference evidence="1" key="1">
    <citation type="submission" date="2020-01" db="EMBL/GenBank/DDBJ databases">
        <authorList>
            <person name="Mishra B."/>
        </authorList>
    </citation>
    <scope>NUCLEOTIDE SEQUENCE [LARGE SCALE GENOMIC DNA]</scope>
</reference>
<gene>
    <name evidence="1" type="ORF">MERR_LOCUS19034</name>
</gene>